<evidence type="ECO:0000256" key="1">
    <source>
        <dbReference type="ARBA" id="ARBA00001974"/>
    </source>
</evidence>
<organism evidence="10 11">
    <name type="scientific">Brachyspira aalborgi</name>
    <dbReference type="NCBI Taxonomy" id="29522"/>
    <lineage>
        <taxon>Bacteria</taxon>
        <taxon>Pseudomonadati</taxon>
        <taxon>Spirochaetota</taxon>
        <taxon>Spirochaetia</taxon>
        <taxon>Brachyspirales</taxon>
        <taxon>Brachyspiraceae</taxon>
        <taxon>Brachyspira</taxon>
    </lineage>
</organism>
<dbReference type="Gene3D" id="3.20.20.220">
    <property type="match status" value="1"/>
</dbReference>
<evidence type="ECO:0000256" key="8">
    <source>
        <dbReference type="ARBA" id="ARBA00048628"/>
    </source>
</evidence>
<gene>
    <name evidence="10" type="ORF">EPJ81_10565</name>
</gene>
<keyword evidence="4 9" id="KW-0285">Flavoprotein</keyword>
<dbReference type="InterPro" id="IPR029041">
    <property type="entry name" value="FAD-linked_oxidoreductase-like"/>
</dbReference>
<dbReference type="GO" id="GO:0071949">
    <property type="term" value="F:FAD binding"/>
    <property type="evidence" value="ECO:0007669"/>
    <property type="project" value="TreeGrafter"/>
</dbReference>
<evidence type="ECO:0000313" key="10">
    <source>
        <dbReference type="EMBL" id="TXJ36772.1"/>
    </source>
</evidence>
<evidence type="ECO:0000313" key="11">
    <source>
        <dbReference type="Proteomes" id="UP000325002"/>
    </source>
</evidence>
<dbReference type="Pfam" id="PF02219">
    <property type="entry name" value="MTHFR"/>
    <property type="match status" value="1"/>
</dbReference>
<evidence type="ECO:0000256" key="9">
    <source>
        <dbReference type="RuleBase" id="RU003862"/>
    </source>
</evidence>
<evidence type="ECO:0000256" key="3">
    <source>
        <dbReference type="ARBA" id="ARBA00006743"/>
    </source>
</evidence>
<comment type="caution">
    <text evidence="10">The sequence shown here is derived from an EMBL/GenBank/DDBJ whole genome shotgun (WGS) entry which is preliminary data.</text>
</comment>
<dbReference type="PANTHER" id="PTHR45754">
    <property type="entry name" value="METHYLENETETRAHYDROFOLATE REDUCTASE"/>
    <property type="match status" value="1"/>
</dbReference>
<evidence type="ECO:0000256" key="5">
    <source>
        <dbReference type="ARBA" id="ARBA00022827"/>
    </source>
</evidence>
<sequence length="312" mass="35990">MNSVENFINKLENEKEFTFTLEVTPQAKFDLGYLVEKIKSSNIEKYIDAFIIPDSPFANLKISPILSSLQLSQRLKTEKPFIITQTMRDKNSIALQNDLIGANYFDIRMVLALTGDPVVNGNQKQAKGVFEGNSELLIRIIKNLNEGKSAGNFIFKEPLKKIYPFCSINSYSKNDEMLKVRLSKKTASGVKAIFTQPIYKVETLKKFLNWIDEMPLKEMKLKEKPILFPGFFPVLSYKTAYFIYYKLPGAYIPEEWLNKLKDASKKSEDEEKKVAFELSSNLFKDMLSVYKKMHIMSMNNYDFVADLLKHIC</sequence>
<dbReference type="PANTHER" id="PTHR45754:SF3">
    <property type="entry name" value="METHYLENETETRAHYDROFOLATE REDUCTASE (NADPH)"/>
    <property type="match status" value="1"/>
</dbReference>
<dbReference type="SUPFAM" id="SSF51730">
    <property type="entry name" value="FAD-linked oxidoreductase"/>
    <property type="match status" value="1"/>
</dbReference>
<comment type="cofactor">
    <cofactor evidence="1 9">
        <name>FAD</name>
        <dbReference type="ChEBI" id="CHEBI:57692"/>
    </cofactor>
</comment>
<dbReference type="InterPro" id="IPR003171">
    <property type="entry name" value="Mehydrof_redctse-like"/>
</dbReference>
<evidence type="ECO:0000256" key="7">
    <source>
        <dbReference type="ARBA" id="ARBA00034478"/>
    </source>
</evidence>
<comment type="similarity">
    <text evidence="3 9">Belongs to the methylenetetrahydrofolate reductase family.</text>
</comment>
<name>A0A5C8EJ79_9SPIR</name>
<dbReference type="EMBL" id="SAYD01000021">
    <property type="protein sequence ID" value="TXJ36772.1"/>
    <property type="molecule type" value="Genomic_DNA"/>
</dbReference>
<dbReference type="GO" id="GO:0009086">
    <property type="term" value="P:methionine biosynthetic process"/>
    <property type="evidence" value="ECO:0007669"/>
    <property type="project" value="TreeGrafter"/>
</dbReference>
<evidence type="ECO:0000256" key="6">
    <source>
        <dbReference type="ARBA" id="ARBA00023002"/>
    </source>
</evidence>
<reference evidence="10 11" key="1">
    <citation type="journal article" date="1992" name="Lakartidningen">
        <title>[Penicillin V and not amoxicillin is the first choice preparation in acute otitis].</title>
        <authorList>
            <person name="Kamme C."/>
            <person name="Lundgren K."/>
            <person name="Prellner K."/>
        </authorList>
    </citation>
    <scope>NUCLEOTIDE SEQUENCE [LARGE SCALE GENOMIC DNA]</scope>
    <source>
        <strain evidence="10 11">PC3997IV</strain>
    </source>
</reference>
<keyword evidence="5 9" id="KW-0274">FAD</keyword>
<keyword evidence="6 9" id="KW-0560">Oxidoreductase</keyword>
<dbReference type="AlphaFoldDB" id="A0A5C8EJ79"/>
<comment type="pathway">
    <text evidence="2 9">One-carbon metabolism; tetrahydrofolate interconversion.</text>
</comment>
<proteinExistence type="inferred from homology"/>
<dbReference type="GO" id="GO:0035999">
    <property type="term" value="P:tetrahydrofolate interconversion"/>
    <property type="evidence" value="ECO:0007669"/>
    <property type="project" value="UniProtKB-UniPathway"/>
</dbReference>
<dbReference type="RefSeq" id="WP_147778705.1">
    <property type="nucleotide sequence ID" value="NZ_SAYD01000021.1"/>
</dbReference>
<comment type="pathway">
    <text evidence="7">Amino-acid biosynthesis; L-methionine biosynthesis via de novo pathway.</text>
</comment>
<comment type="catalytic activity">
    <reaction evidence="8">
        <text>(6S)-5-methyl-5,6,7,8-tetrahydrofolate + NAD(+) = (6R)-5,10-methylene-5,6,7,8-tetrahydrofolate + NADH + H(+)</text>
        <dbReference type="Rhea" id="RHEA:19821"/>
        <dbReference type="ChEBI" id="CHEBI:15378"/>
        <dbReference type="ChEBI" id="CHEBI:15636"/>
        <dbReference type="ChEBI" id="CHEBI:18608"/>
        <dbReference type="ChEBI" id="CHEBI:57540"/>
        <dbReference type="ChEBI" id="CHEBI:57945"/>
        <dbReference type="EC" id="1.5.1.54"/>
    </reaction>
    <physiologicalReaction direction="right-to-left" evidence="8">
        <dbReference type="Rhea" id="RHEA:19823"/>
    </physiologicalReaction>
</comment>
<dbReference type="GO" id="GO:0005829">
    <property type="term" value="C:cytosol"/>
    <property type="evidence" value="ECO:0007669"/>
    <property type="project" value="TreeGrafter"/>
</dbReference>
<protein>
    <recommendedName>
        <fullName evidence="9">Methylenetetrahydrofolate reductase</fullName>
    </recommendedName>
</protein>
<evidence type="ECO:0000256" key="4">
    <source>
        <dbReference type="ARBA" id="ARBA00022630"/>
    </source>
</evidence>
<accession>A0A5C8EJ79</accession>
<dbReference type="GO" id="GO:0106312">
    <property type="term" value="F:methylenetetrahydrofolate reductase (NADH) activity"/>
    <property type="evidence" value="ECO:0007669"/>
    <property type="project" value="UniProtKB-EC"/>
</dbReference>
<dbReference type="Proteomes" id="UP000325002">
    <property type="component" value="Unassembled WGS sequence"/>
</dbReference>
<evidence type="ECO:0000256" key="2">
    <source>
        <dbReference type="ARBA" id="ARBA00004777"/>
    </source>
</evidence>
<dbReference type="UniPathway" id="UPA00193"/>